<gene>
    <name evidence="2" type="ORF">BPOR_1787g00010</name>
</gene>
<feature type="region of interest" description="Disordered" evidence="1">
    <location>
        <begin position="1"/>
        <end position="25"/>
    </location>
</feature>
<feature type="region of interest" description="Disordered" evidence="1">
    <location>
        <begin position="106"/>
        <end position="131"/>
    </location>
</feature>
<dbReference type="AlphaFoldDB" id="A0A4Z1KGL8"/>
<accession>A0A4Z1KGL8</accession>
<protein>
    <submittedName>
        <fullName evidence="2">Uncharacterized protein</fullName>
    </submittedName>
</protein>
<evidence type="ECO:0000313" key="2">
    <source>
        <dbReference type="EMBL" id="TGO80313.1"/>
    </source>
</evidence>
<dbReference type="EMBL" id="PQXO01001777">
    <property type="protein sequence ID" value="TGO80313.1"/>
    <property type="molecule type" value="Genomic_DNA"/>
</dbReference>
<evidence type="ECO:0000256" key="1">
    <source>
        <dbReference type="SAM" id="MobiDB-lite"/>
    </source>
</evidence>
<sequence>MTLNPNGQRNSNETPRKPKKQKAIVQTDDCFEDYDGPCSKSFHVVNDRHSARATFADPGSDTASQALSVEPETQVSEEEDQYTDQESADSDTWSTATLLSDVEPAPQNQHEAQYQSSSPPSPPPPPPPLVYLNNAYHQHEHHETHGHDMILGSPRNKIFHLWERFACRPPHYFMSQYQFYDYDSNLNELLCLRGDPTELDYPWAIACPPERPIVDCDETSEKRRSLAIVRTRMRSLDRYMRIENAKDHRISRQ</sequence>
<feature type="compositionally biased region" description="Acidic residues" evidence="1">
    <location>
        <begin position="75"/>
        <end position="89"/>
    </location>
</feature>
<organism evidence="2 3">
    <name type="scientific">Botrytis porri</name>
    <dbReference type="NCBI Taxonomy" id="87229"/>
    <lineage>
        <taxon>Eukaryota</taxon>
        <taxon>Fungi</taxon>
        <taxon>Dikarya</taxon>
        <taxon>Ascomycota</taxon>
        <taxon>Pezizomycotina</taxon>
        <taxon>Leotiomycetes</taxon>
        <taxon>Helotiales</taxon>
        <taxon>Sclerotiniaceae</taxon>
        <taxon>Botrytis</taxon>
    </lineage>
</organism>
<dbReference type="Proteomes" id="UP000297280">
    <property type="component" value="Unassembled WGS sequence"/>
</dbReference>
<feature type="region of interest" description="Disordered" evidence="1">
    <location>
        <begin position="53"/>
        <end position="93"/>
    </location>
</feature>
<proteinExistence type="predicted"/>
<name>A0A4Z1KGL8_9HELO</name>
<feature type="compositionally biased region" description="Pro residues" evidence="1">
    <location>
        <begin position="119"/>
        <end position="129"/>
    </location>
</feature>
<reference evidence="2 3" key="1">
    <citation type="submission" date="2017-12" db="EMBL/GenBank/DDBJ databases">
        <title>Comparative genomics of Botrytis spp.</title>
        <authorList>
            <person name="Valero-Jimenez C.A."/>
            <person name="Tapia P."/>
            <person name="Veloso J."/>
            <person name="Silva-Moreno E."/>
            <person name="Staats M."/>
            <person name="Valdes J.H."/>
            <person name="Van Kan J.A.L."/>
        </authorList>
    </citation>
    <scope>NUCLEOTIDE SEQUENCE [LARGE SCALE GENOMIC DNA]</scope>
    <source>
        <strain evidence="2 3">MUCL3349</strain>
    </source>
</reference>
<feature type="compositionally biased region" description="Polar residues" evidence="1">
    <location>
        <begin position="61"/>
        <end position="74"/>
    </location>
</feature>
<feature type="compositionally biased region" description="Polar residues" evidence="1">
    <location>
        <begin position="106"/>
        <end position="115"/>
    </location>
</feature>
<comment type="caution">
    <text evidence="2">The sequence shown here is derived from an EMBL/GenBank/DDBJ whole genome shotgun (WGS) entry which is preliminary data.</text>
</comment>
<evidence type="ECO:0000313" key="3">
    <source>
        <dbReference type="Proteomes" id="UP000297280"/>
    </source>
</evidence>
<keyword evidence="3" id="KW-1185">Reference proteome</keyword>
<feature type="compositionally biased region" description="Polar residues" evidence="1">
    <location>
        <begin position="1"/>
        <end position="13"/>
    </location>
</feature>